<dbReference type="RefSeq" id="WP_061943515.1">
    <property type="nucleotide sequence ID" value="NZ_CP013234.1"/>
</dbReference>
<evidence type="ECO:0000256" key="7">
    <source>
        <dbReference type="ARBA" id="ARBA00022741"/>
    </source>
</evidence>
<dbReference type="Pfam" id="PF02518">
    <property type="entry name" value="HATPase_c"/>
    <property type="match status" value="1"/>
</dbReference>
<feature type="domain" description="Histidine kinase" evidence="11">
    <location>
        <begin position="216"/>
        <end position="430"/>
    </location>
</feature>
<keyword evidence="10" id="KW-1133">Transmembrane helix</keyword>
<dbReference type="EMBL" id="CP013234">
    <property type="protein sequence ID" value="AMP06780.1"/>
    <property type="molecule type" value="Genomic_DNA"/>
</dbReference>
<comment type="subcellular location">
    <subcellularLocation>
        <location evidence="2">Cell membrane</location>
        <topology evidence="2">Multi-pass membrane protein</topology>
    </subcellularLocation>
</comment>
<reference evidence="13 14" key="1">
    <citation type="submission" date="2015-11" db="EMBL/GenBank/DDBJ databases">
        <title>Exploring the genomic traits of fungus-feeding bacterial genus Collimonas.</title>
        <authorList>
            <person name="Song C."/>
            <person name="Schmidt R."/>
            <person name="de Jager V."/>
            <person name="Krzyzanowska D."/>
            <person name="Jongedijk E."/>
            <person name="Cankar K."/>
            <person name="Beekwilder J."/>
            <person name="van Veen A."/>
            <person name="de Boer W."/>
            <person name="van Veen J.A."/>
            <person name="Garbeva P."/>
        </authorList>
    </citation>
    <scope>NUCLEOTIDE SEQUENCE [LARGE SCALE GENOMIC DNA]</scope>
    <source>
        <strain evidence="13 14">Ter91</strain>
    </source>
</reference>
<name>A0A127Q9N7_9BURK</name>
<keyword evidence="8" id="KW-0418">Kinase</keyword>
<dbReference type="InterPro" id="IPR004358">
    <property type="entry name" value="Sig_transdc_His_kin-like_C"/>
</dbReference>
<dbReference type="GO" id="GO:0005886">
    <property type="term" value="C:plasma membrane"/>
    <property type="evidence" value="ECO:0007669"/>
    <property type="project" value="UniProtKB-SubCell"/>
</dbReference>
<gene>
    <name evidence="13" type="ORF">CPter91_4473</name>
</gene>
<feature type="transmembrane region" description="Helical" evidence="10">
    <location>
        <begin position="7"/>
        <end position="27"/>
    </location>
</feature>
<evidence type="ECO:0000259" key="11">
    <source>
        <dbReference type="PROSITE" id="PS50109"/>
    </source>
</evidence>
<dbReference type="Proteomes" id="UP000074561">
    <property type="component" value="Chromosome"/>
</dbReference>
<keyword evidence="10" id="KW-0472">Membrane</keyword>
<dbReference type="InterPro" id="IPR050980">
    <property type="entry name" value="2C_sensor_his_kinase"/>
</dbReference>
<proteinExistence type="predicted"/>
<dbReference type="CDD" id="cd00082">
    <property type="entry name" value="HisKA"/>
    <property type="match status" value="1"/>
</dbReference>
<sequence>MLRILIRLYLIVAILSILSIIFVQRGFPYLFTTQFTAQMHREYAGEAMLLRRYLGPIQDDAQQARLNDMNRISQQRYSRMSKEQVQALSATARSELAQHGLAWNPGGDVNHPEVYMTLDDGSILTVHPRISSGWIEVVAYAIIFSVMLGAMLLWLTPHWRDLEKLRIAAARFGDGALDARAKLSENSSIKQLCAYFNNMADRIGALITAQRDMVNAASHELRTPLARLEFALVNLMDTTDDSKTHQRIKAMRKDVEELDILVGELLTLSMLEQATRPESRERIWLEDFLRAAAGVSAEELSLRRCTIVWQIAPAVQEVVIEPHSLGRAFSNLLQNALRYTHSTIRVRAEASAASWKLIVEDDGVGIPDNDRERIFEPFYRLDRSRDRATGGYGLGLAIVKKIAERLGGGVRVTGSELGGAMFVLHFPLRGEHGAPHLSPLLIPDKAN</sequence>
<dbReference type="SMART" id="SM00387">
    <property type="entry name" value="HATPase_c"/>
    <property type="match status" value="1"/>
</dbReference>
<dbReference type="InterPro" id="IPR036890">
    <property type="entry name" value="HATPase_C_sf"/>
</dbReference>
<feature type="domain" description="HAMP" evidence="12">
    <location>
        <begin position="160"/>
        <end position="208"/>
    </location>
</feature>
<accession>A0A127Q9N7</accession>
<protein>
    <recommendedName>
        <fullName evidence="3">histidine kinase</fullName>
        <ecNumber evidence="3">2.7.13.3</ecNumber>
    </recommendedName>
</protein>
<dbReference type="KEGG" id="cpra:CPter91_4473"/>
<feature type="transmembrane region" description="Helical" evidence="10">
    <location>
        <begin position="137"/>
        <end position="156"/>
    </location>
</feature>
<dbReference type="InterPro" id="IPR005467">
    <property type="entry name" value="His_kinase_dom"/>
</dbReference>
<dbReference type="PANTHER" id="PTHR44936:SF10">
    <property type="entry name" value="SENSOR PROTEIN RSTB"/>
    <property type="match status" value="1"/>
</dbReference>
<dbReference type="InterPro" id="IPR003661">
    <property type="entry name" value="HisK_dim/P_dom"/>
</dbReference>
<keyword evidence="7" id="KW-0547">Nucleotide-binding</keyword>
<evidence type="ECO:0000259" key="12">
    <source>
        <dbReference type="PROSITE" id="PS50885"/>
    </source>
</evidence>
<evidence type="ECO:0000256" key="1">
    <source>
        <dbReference type="ARBA" id="ARBA00000085"/>
    </source>
</evidence>
<dbReference type="SUPFAM" id="SSF47384">
    <property type="entry name" value="Homodimeric domain of signal transducing histidine kinase"/>
    <property type="match status" value="1"/>
</dbReference>
<evidence type="ECO:0000313" key="14">
    <source>
        <dbReference type="Proteomes" id="UP000074561"/>
    </source>
</evidence>
<dbReference type="SUPFAM" id="SSF55874">
    <property type="entry name" value="ATPase domain of HSP90 chaperone/DNA topoisomerase II/histidine kinase"/>
    <property type="match status" value="1"/>
</dbReference>
<dbReference type="STRING" id="279113.CPter91_4473"/>
<dbReference type="AlphaFoldDB" id="A0A127Q9N7"/>
<dbReference type="Pfam" id="PF00672">
    <property type="entry name" value="HAMP"/>
    <property type="match status" value="1"/>
</dbReference>
<evidence type="ECO:0000313" key="13">
    <source>
        <dbReference type="EMBL" id="AMP06780.1"/>
    </source>
</evidence>
<keyword evidence="5" id="KW-0597">Phosphoprotein</keyword>
<evidence type="ECO:0000256" key="2">
    <source>
        <dbReference type="ARBA" id="ARBA00004651"/>
    </source>
</evidence>
<comment type="catalytic activity">
    <reaction evidence="1">
        <text>ATP + protein L-histidine = ADP + protein N-phospho-L-histidine.</text>
        <dbReference type="EC" id="2.7.13.3"/>
    </reaction>
</comment>
<evidence type="ECO:0000256" key="6">
    <source>
        <dbReference type="ARBA" id="ARBA00022679"/>
    </source>
</evidence>
<dbReference type="PANTHER" id="PTHR44936">
    <property type="entry name" value="SENSOR PROTEIN CREC"/>
    <property type="match status" value="1"/>
</dbReference>
<dbReference type="GO" id="GO:0005524">
    <property type="term" value="F:ATP binding"/>
    <property type="evidence" value="ECO:0007669"/>
    <property type="project" value="UniProtKB-KW"/>
</dbReference>
<keyword evidence="10" id="KW-0812">Transmembrane</keyword>
<keyword evidence="4" id="KW-1003">Cell membrane</keyword>
<dbReference type="GO" id="GO:0000155">
    <property type="term" value="F:phosphorelay sensor kinase activity"/>
    <property type="evidence" value="ECO:0007669"/>
    <property type="project" value="InterPro"/>
</dbReference>
<dbReference type="PROSITE" id="PS50885">
    <property type="entry name" value="HAMP"/>
    <property type="match status" value="1"/>
</dbReference>
<dbReference type="EC" id="2.7.13.3" evidence="3"/>
<organism evidence="13 14">
    <name type="scientific">Collimonas pratensis</name>
    <dbReference type="NCBI Taxonomy" id="279113"/>
    <lineage>
        <taxon>Bacteria</taxon>
        <taxon>Pseudomonadati</taxon>
        <taxon>Pseudomonadota</taxon>
        <taxon>Betaproteobacteria</taxon>
        <taxon>Burkholderiales</taxon>
        <taxon>Oxalobacteraceae</taxon>
        <taxon>Collimonas</taxon>
    </lineage>
</organism>
<evidence type="ECO:0000256" key="8">
    <source>
        <dbReference type="ARBA" id="ARBA00022777"/>
    </source>
</evidence>
<evidence type="ECO:0000256" key="5">
    <source>
        <dbReference type="ARBA" id="ARBA00022553"/>
    </source>
</evidence>
<evidence type="ECO:0000256" key="9">
    <source>
        <dbReference type="ARBA" id="ARBA00022840"/>
    </source>
</evidence>
<dbReference type="PRINTS" id="PR00344">
    <property type="entry name" value="BCTRLSENSOR"/>
</dbReference>
<dbReference type="PATRIC" id="fig|279113.9.peg.4433"/>
<dbReference type="CDD" id="cd06225">
    <property type="entry name" value="HAMP"/>
    <property type="match status" value="1"/>
</dbReference>
<dbReference type="Pfam" id="PF00512">
    <property type="entry name" value="HisKA"/>
    <property type="match status" value="1"/>
</dbReference>
<evidence type="ECO:0000256" key="10">
    <source>
        <dbReference type="SAM" id="Phobius"/>
    </source>
</evidence>
<evidence type="ECO:0000256" key="4">
    <source>
        <dbReference type="ARBA" id="ARBA00022475"/>
    </source>
</evidence>
<dbReference type="InterPro" id="IPR003660">
    <property type="entry name" value="HAMP_dom"/>
</dbReference>
<evidence type="ECO:0000256" key="3">
    <source>
        <dbReference type="ARBA" id="ARBA00012438"/>
    </source>
</evidence>
<dbReference type="Gene3D" id="3.30.565.10">
    <property type="entry name" value="Histidine kinase-like ATPase, C-terminal domain"/>
    <property type="match status" value="1"/>
</dbReference>
<dbReference type="InterPro" id="IPR003594">
    <property type="entry name" value="HATPase_dom"/>
</dbReference>
<keyword evidence="9" id="KW-0067">ATP-binding</keyword>
<dbReference type="Gene3D" id="1.10.287.130">
    <property type="match status" value="1"/>
</dbReference>
<dbReference type="PROSITE" id="PS50109">
    <property type="entry name" value="HIS_KIN"/>
    <property type="match status" value="1"/>
</dbReference>
<dbReference type="SMART" id="SM00304">
    <property type="entry name" value="HAMP"/>
    <property type="match status" value="1"/>
</dbReference>
<keyword evidence="6" id="KW-0808">Transferase</keyword>
<dbReference type="SMART" id="SM00388">
    <property type="entry name" value="HisKA"/>
    <property type="match status" value="1"/>
</dbReference>
<dbReference type="InterPro" id="IPR036097">
    <property type="entry name" value="HisK_dim/P_sf"/>
</dbReference>